<reference evidence="2" key="1">
    <citation type="submission" date="2020-05" db="EMBL/GenBank/DDBJ databases">
        <title>Mycena genomes resolve the evolution of fungal bioluminescence.</title>
        <authorList>
            <person name="Tsai I.J."/>
        </authorList>
    </citation>
    <scope>NUCLEOTIDE SEQUENCE</scope>
    <source>
        <strain evidence="2">171206Taipei</strain>
    </source>
</reference>
<sequence>MDSRRPRSPTLLQKLAQKLSPGRSRSRVASTSTSVNNAASTIAAQQARNAALRECGLLPPLPSGVPEAHKDGRTRERTTRDRTTVASRIKQQWEAKNHAGLVILDQLEEADALVEEQEEGAERDSASFICDTPSLLSNNSDSGSAMTLSAQSFVGGGGNVSVWNASDDPPAFKATLEKGFGEKTGSSGRDGERSHKTVAGRYSSFTQHALRVGVNPTMHTPGSIMAQASQIEDAESRRLTEVAFM</sequence>
<name>A0A8H6T842_9AGAR</name>
<accession>A0A8H6T842</accession>
<dbReference type="EMBL" id="JACAZF010000002">
    <property type="protein sequence ID" value="KAF7312651.1"/>
    <property type="molecule type" value="Genomic_DNA"/>
</dbReference>
<feature type="compositionally biased region" description="Low complexity" evidence="1">
    <location>
        <begin position="27"/>
        <end position="40"/>
    </location>
</feature>
<dbReference type="RefSeq" id="XP_037224759.1">
    <property type="nucleotide sequence ID" value="XM_037359664.1"/>
</dbReference>
<organism evidence="2 3">
    <name type="scientific">Mycena indigotica</name>
    <dbReference type="NCBI Taxonomy" id="2126181"/>
    <lineage>
        <taxon>Eukaryota</taxon>
        <taxon>Fungi</taxon>
        <taxon>Dikarya</taxon>
        <taxon>Basidiomycota</taxon>
        <taxon>Agaricomycotina</taxon>
        <taxon>Agaricomycetes</taxon>
        <taxon>Agaricomycetidae</taxon>
        <taxon>Agaricales</taxon>
        <taxon>Marasmiineae</taxon>
        <taxon>Mycenaceae</taxon>
        <taxon>Mycena</taxon>
    </lineage>
</organism>
<protein>
    <submittedName>
        <fullName evidence="2">Uncharacterized protein</fullName>
    </submittedName>
</protein>
<keyword evidence="3" id="KW-1185">Reference proteome</keyword>
<feature type="region of interest" description="Disordered" evidence="1">
    <location>
        <begin position="1"/>
        <end position="40"/>
    </location>
</feature>
<feature type="compositionally biased region" description="Basic and acidic residues" evidence="1">
    <location>
        <begin position="67"/>
        <end position="82"/>
    </location>
</feature>
<dbReference type="GeneID" id="59342180"/>
<dbReference type="Proteomes" id="UP000636479">
    <property type="component" value="Unassembled WGS sequence"/>
</dbReference>
<evidence type="ECO:0000256" key="1">
    <source>
        <dbReference type="SAM" id="MobiDB-lite"/>
    </source>
</evidence>
<comment type="caution">
    <text evidence="2">The sequence shown here is derived from an EMBL/GenBank/DDBJ whole genome shotgun (WGS) entry which is preliminary data.</text>
</comment>
<feature type="region of interest" description="Disordered" evidence="1">
    <location>
        <begin position="57"/>
        <end position="82"/>
    </location>
</feature>
<dbReference type="OrthoDB" id="3168445at2759"/>
<evidence type="ECO:0000313" key="2">
    <source>
        <dbReference type="EMBL" id="KAF7312651.1"/>
    </source>
</evidence>
<gene>
    <name evidence="2" type="ORF">MIND_00279200</name>
</gene>
<evidence type="ECO:0000313" key="3">
    <source>
        <dbReference type="Proteomes" id="UP000636479"/>
    </source>
</evidence>
<dbReference type="AlphaFoldDB" id="A0A8H6T842"/>
<proteinExistence type="predicted"/>